<dbReference type="Proteomes" id="UP001198200">
    <property type="component" value="Unassembled WGS sequence"/>
</dbReference>
<dbReference type="PANTHER" id="PTHR37826:SF3">
    <property type="entry name" value="J DOMAIN-CONTAINING PROTEIN"/>
    <property type="match status" value="1"/>
</dbReference>
<reference evidence="3 4" key="1">
    <citation type="submission" date="2021-10" db="EMBL/GenBank/DDBJ databases">
        <title>Anaerobic single-cell dispensing facilitates the cultivation of human gut bacteria.</title>
        <authorList>
            <person name="Afrizal A."/>
        </authorList>
    </citation>
    <scope>NUCLEOTIDE SEQUENCE [LARGE SCALE GENOMIC DNA]</scope>
    <source>
        <strain evidence="3 4">CLA-AA-H224</strain>
    </source>
</reference>
<keyword evidence="2" id="KW-0472">Membrane</keyword>
<proteinExistence type="predicted"/>
<keyword evidence="2" id="KW-1133">Transmembrane helix</keyword>
<organism evidence="3 4">
    <name type="scientific">Anthropogastromicrobium aceti</name>
    <dbReference type="NCBI Taxonomy" id="2981768"/>
    <lineage>
        <taxon>Bacteria</taxon>
        <taxon>Bacillati</taxon>
        <taxon>Bacillota</taxon>
        <taxon>Clostridia</taxon>
        <taxon>Lachnospirales</taxon>
        <taxon>Lachnospiraceae</taxon>
        <taxon>Anthropogastromicrobium</taxon>
    </lineage>
</organism>
<protein>
    <recommendedName>
        <fullName evidence="5">DNA-directed RNA polymerase subunit P</fullName>
    </recommendedName>
</protein>
<gene>
    <name evidence="3" type="ORF">LKD48_02750</name>
</gene>
<dbReference type="EMBL" id="JAJEQN010000005">
    <property type="protein sequence ID" value="MCC2220570.1"/>
    <property type="molecule type" value="Genomic_DNA"/>
</dbReference>
<evidence type="ECO:0000256" key="1">
    <source>
        <dbReference type="SAM" id="MobiDB-lite"/>
    </source>
</evidence>
<feature type="region of interest" description="Disordered" evidence="1">
    <location>
        <begin position="44"/>
        <end position="71"/>
    </location>
</feature>
<feature type="transmembrane region" description="Helical" evidence="2">
    <location>
        <begin position="337"/>
        <end position="356"/>
    </location>
</feature>
<keyword evidence="2" id="KW-0812">Transmembrane</keyword>
<dbReference type="PANTHER" id="PTHR37826">
    <property type="entry name" value="FLOTILLIN BAND_7_5 DOMAIN PROTEIN"/>
    <property type="match status" value="1"/>
</dbReference>
<keyword evidence="4" id="KW-1185">Reference proteome</keyword>
<dbReference type="AlphaFoldDB" id="A0AAE3JAU3"/>
<evidence type="ECO:0000313" key="4">
    <source>
        <dbReference type="Proteomes" id="UP001198200"/>
    </source>
</evidence>
<comment type="caution">
    <text evidence="3">The sequence shown here is derived from an EMBL/GenBank/DDBJ whole genome shotgun (WGS) entry which is preliminary data.</text>
</comment>
<dbReference type="Gene3D" id="2.20.28.30">
    <property type="entry name" value="RNA polymerase ii, chain L"/>
    <property type="match status" value="2"/>
</dbReference>
<evidence type="ECO:0008006" key="5">
    <source>
        <dbReference type="Google" id="ProtNLM"/>
    </source>
</evidence>
<name>A0AAE3JAU3_9FIRM</name>
<feature type="compositionally biased region" description="Polar residues" evidence="1">
    <location>
        <begin position="45"/>
        <end position="71"/>
    </location>
</feature>
<evidence type="ECO:0000313" key="3">
    <source>
        <dbReference type="EMBL" id="MCC2220570.1"/>
    </source>
</evidence>
<evidence type="ECO:0000256" key="2">
    <source>
        <dbReference type="SAM" id="Phobius"/>
    </source>
</evidence>
<sequence length="357" mass="39626">MDDSIKTYKCPNCGAALTFDSKTQKLHCSHCDTSIDVEAMKALSDTPSSTDQDNARWNTSDAGSNWSSSEQQGMRSYHCPTCGAELVTDETTAASTCAYCGSPVVLSDHLSGAKRPNYVIPFKVDKKTAKETLKNFYKGKIFLPRAFSAENHLEEISGIYVPFWLYSCESNGSFSFDATRTHHYTDGDYDVTETEHYLVLRDGEARFNNIPVDGSSKMDDAYMDAIEPFDYSAITDFHTDYLPGYAAQTYDEDATACAPRATARVKNTTIAAIRRTCDYTTLTPRTSKISTTQNSVDYALLPVWMLTTNWHGKSYHFAINGQTGKLIGDLPIDKGRFFSLLAGITIPLGILLKLFIF</sequence>
<dbReference type="RefSeq" id="WP_118613188.1">
    <property type="nucleotide sequence ID" value="NZ_JAJEQN010000005.1"/>
</dbReference>
<accession>A0AAE3JAU3</accession>